<evidence type="ECO:0000313" key="16">
    <source>
        <dbReference type="EMBL" id="ODN80786.1"/>
    </source>
</evidence>
<evidence type="ECO:0000256" key="4">
    <source>
        <dbReference type="ARBA" id="ARBA00022692"/>
    </source>
</evidence>
<dbReference type="InterPro" id="IPR050668">
    <property type="entry name" value="Cytochrome_b5"/>
</dbReference>
<comment type="subcellular location">
    <subcellularLocation>
        <location evidence="1">Endoplasmic reticulum membrane</location>
        <topology evidence="1">Single-pass membrane protein</topology>
        <orientation evidence="1">Cytoplasmic side</orientation>
    </subcellularLocation>
    <subcellularLocation>
        <location evidence="11">Microsome membrane</location>
        <topology evidence="11">Single-pass membrane protein</topology>
        <orientation evidence="11">Cytoplasmic side</orientation>
    </subcellularLocation>
</comment>
<dbReference type="FunFam" id="3.10.120.10:FF:000002">
    <property type="entry name" value="Cytochrome b5 type B"/>
    <property type="match status" value="1"/>
</dbReference>
<keyword evidence="6" id="KW-0256">Endoplasmic reticulum</keyword>
<evidence type="ECO:0000256" key="6">
    <source>
        <dbReference type="ARBA" id="ARBA00022824"/>
    </source>
</evidence>
<keyword evidence="5 13" id="KW-0479">Metal-binding</keyword>
<keyword evidence="13" id="KW-1133">Transmembrane helix</keyword>
<evidence type="ECO:0000256" key="1">
    <source>
        <dbReference type="ARBA" id="ARBA00004131"/>
    </source>
</evidence>
<reference evidence="16 17" key="1">
    <citation type="submission" date="2016-06" db="EMBL/GenBank/DDBJ databases">
        <title>Evolution of pathogenesis and genome organization in the Tremellales.</title>
        <authorList>
            <person name="Cuomo C."/>
            <person name="Litvintseva A."/>
            <person name="Heitman J."/>
            <person name="Chen Y."/>
            <person name="Sun S."/>
            <person name="Springer D."/>
            <person name="Dromer F."/>
            <person name="Young S."/>
            <person name="Zeng Q."/>
            <person name="Chapman S."/>
            <person name="Gujja S."/>
            <person name="Saif S."/>
            <person name="Birren B."/>
        </authorList>
    </citation>
    <scope>NUCLEOTIDE SEQUENCE [LARGE SCALE GENOMIC DNA]</scope>
    <source>
        <strain evidence="16 17">CBS 6039</strain>
    </source>
</reference>
<dbReference type="InterPro" id="IPR018506">
    <property type="entry name" value="Cyt_B5_heme-BS"/>
</dbReference>
<keyword evidence="10 13" id="KW-0472">Membrane</keyword>
<gene>
    <name evidence="16" type="ORF">L202_02937</name>
</gene>
<proteinExistence type="inferred from homology"/>
<dbReference type="PROSITE" id="PS50255">
    <property type="entry name" value="CYTOCHROME_B5_2"/>
    <property type="match status" value="1"/>
</dbReference>
<evidence type="ECO:0000256" key="5">
    <source>
        <dbReference type="ARBA" id="ARBA00022723"/>
    </source>
</evidence>
<evidence type="ECO:0000256" key="3">
    <source>
        <dbReference type="ARBA" id="ARBA00022617"/>
    </source>
</evidence>
<evidence type="ECO:0000256" key="9">
    <source>
        <dbReference type="ARBA" id="ARBA00023004"/>
    </source>
</evidence>
<comment type="caution">
    <text evidence="16">The sequence shown here is derived from an EMBL/GenBank/DDBJ whole genome shotgun (WGS) entry which is preliminary data.</text>
</comment>
<dbReference type="PANTHER" id="PTHR19359">
    <property type="entry name" value="CYTOCHROME B5"/>
    <property type="match status" value="1"/>
</dbReference>
<dbReference type="InterPro" id="IPR001199">
    <property type="entry name" value="Cyt_B5-like_heme/steroid-bd"/>
</dbReference>
<dbReference type="PRINTS" id="PR00363">
    <property type="entry name" value="CYTOCHROMEB5"/>
</dbReference>
<dbReference type="AlphaFoldDB" id="A0A1E3HYE0"/>
<keyword evidence="9 13" id="KW-0408">Iron</keyword>
<keyword evidence="4 13" id="KW-0812">Transmembrane</keyword>
<evidence type="ECO:0000256" key="11">
    <source>
        <dbReference type="ARBA" id="ARBA00037877"/>
    </source>
</evidence>
<sequence>MKAARATSRNIPKRDFSYLPRPSHIPSHVHPPPDQVPAEGVEGAGAPVEEKKLYTLETLAEHNDRESLWMLLHDKVYDITAFMDEHPGGDEVLIEEAGRDATEAFEDVGHSDEAREMLVKMYLGEFQGEKKGKSKGSAAGTSTDSSEGTFPMWTLPLAAFIAFLAWRIFLA</sequence>
<evidence type="ECO:0000313" key="17">
    <source>
        <dbReference type="Proteomes" id="UP000094065"/>
    </source>
</evidence>
<keyword evidence="7" id="KW-0492">Microsome</keyword>
<dbReference type="GO" id="GO:0046872">
    <property type="term" value="F:metal ion binding"/>
    <property type="evidence" value="ECO:0007669"/>
    <property type="project" value="UniProtKB-UniRule"/>
</dbReference>
<evidence type="ECO:0000259" key="15">
    <source>
        <dbReference type="PROSITE" id="PS50255"/>
    </source>
</evidence>
<dbReference type="Gene3D" id="3.10.120.10">
    <property type="entry name" value="Cytochrome b5-like heme/steroid binding domain"/>
    <property type="match status" value="1"/>
</dbReference>
<evidence type="ECO:0000256" key="2">
    <source>
        <dbReference type="ARBA" id="ARBA00022448"/>
    </source>
</evidence>
<keyword evidence="8" id="KW-0249">Electron transport</keyword>
<dbReference type="PANTHER" id="PTHR19359:SF150">
    <property type="entry name" value="CYTOCHROME B5"/>
    <property type="match status" value="1"/>
</dbReference>
<feature type="region of interest" description="Disordered" evidence="14">
    <location>
        <begin position="1"/>
        <end position="41"/>
    </location>
</feature>
<dbReference type="GeneID" id="30154246"/>
<organism evidence="16 17">
    <name type="scientific">Cryptococcus amylolentus CBS 6039</name>
    <dbReference type="NCBI Taxonomy" id="1295533"/>
    <lineage>
        <taxon>Eukaryota</taxon>
        <taxon>Fungi</taxon>
        <taxon>Dikarya</taxon>
        <taxon>Basidiomycota</taxon>
        <taxon>Agaricomycotina</taxon>
        <taxon>Tremellomycetes</taxon>
        <taxon>Tremellales</taxon>
        <taxon>Cryptococcaceae</taxon>
        <taxon>Cryptococcus</taxon>
    </lineage>
</organism>
<evidence type="ECO:0000256" key="14">
    <source>
        <dbReference type="SAM" id="MobiDB-lite"/>
    </source>
</evidence>
<name>A0A1E3HYE0_9TREE</name>
<keyword evidence="2" id="KW-0813">Transport</keyword>
<feature type="domain" description="Cytochrome b5 heme-binding" evidence="15">
    <location>
        <begin position="51"/>
        <end position="127"/>
    </location>
</feature>
<dbReference type="RefSeq" id="XP_018995352.1">
    <property type="nucleotide sequence ID" value="XM_019136683.1"/>
</dbReference>
<dbReference type="Pfam" id="PF00173">
    <property type="entry name" value="Cyt-b5"/>
    <property type="match status" value="1"/>
</dbReference>
<dbReference type="SMART" id="SM01117">
    <property type="entry name" value="Cyt-b5"/>
    <property type="match status" value="1"/>
</dbReference>
<comment type="similarity">
    <text evidence="12 13">Belongs to the cytochrome b5 family.</text>
</comment>
<dbReference type="Proteomes" id="UP000094065">
    <property type="component" value="Unassembled WGS sequence"/>
</dbReference>
<dbReference type="STRING" id="1295533.A0A1E3HYE0"/>
<feature type="transmembrane region" description="Helical" evidence="13">
    <location>
        <begin position="150"/>
        <end position="170"/>
    </location>
</feature>
<keyword evidence="3 13" id="KW-0349">Heme</keyword>
<evidence type="ECO:0000256" key="10">
    <source>
        <dbReference type="ARBA" id="ARBA00023136"/>
    </source>
</evidence>
<keyword evidence="17" id="KW-1185">Reference proteome</keyword>
<evidence type="ECO:0000256" key="7">
    <source>
        <dbReference type="ARBA" id="ARBA00022848"/>
    </source>
</evidence>
<evidence type="ECO:0000256" key="8">
    <source>
        <dbReference type="ARBA" id="ARBA00022982"/>
    </source>
</evidence>
<dbReference type="SUPFAM" id="SSF55856">
    <property type="entry name" value="Cytochrome b5-like heme/steroid binding domain"/>
    <property type="match status" value="1"/>
</dbReference>
<dbReference type="OrthoDB" id="260519at2759"/>
<protein>
    <recommendedName>
        <fullName evidence="15">Cytochrome b5 heme-binding domain-containing protein</fullName>
    </recommendedName>
</protein>
<evidence type="ECO:0000256" key="13">
    <source>
        <dbReference type="RuleBase" id="RU362121"/>
    </source>
</evidence>
<evidence type="ECO:0000256" key="12">
    <source>
        <dbReference type="ARBA" id="ARBA00038168"/>
    </source>
</evidence>
<accession>A0A1E3HYE0</accession>
<dbReference type="InterPro" id="IPR036400">
    <property type="entry name" value="Cyt_B5-like_heme/steroid_sf"/>
</dbReference>
<dbReference type="GO" id="GO:0020037">
    <property type="term" value="F:heme binding"/>
    <property type="evidence" value="ECO:0007669"/>
    <property type="project" value="UniProtKB-UniRule"/>
</dbReference>
<dbReference type="GO" id="GO:0005789">
    <property type="term" value="C:endoplasmic reticulum membrane"/>
    <property type="evidence" value="ECO:0007669"/>
    <property type="project" value="UniProtKB-SubCell"/>
</dbReference>
<dbReference type="EMBL" id="AWGJ01000004">
    <property type="protein sequence ID" value="ODN80786.1"/>
    <property type="molecule type" value="Genomic_DNA"/>
</dbReference>
<dbReference type="PROSITE" id="PS00191">
    <property type="entry name" value="CYTOCHROME_B5_1"/>
    <property type="match status" value="1"/>
</dbReference>